<name>A0AAV5AT83_9AGAM</name>
<reference evidence="11" key="1">
    <citation type="submission" date="2021-10" db="EMBL/GenBank/DDBJ databases">
        <title>De novo Genome Assembly of Clathrus columnatus (Basidiomycota, Fungi) Using Illumina and Nanopore Sequence Data.</title>
        <authorList>
            <person name="Ogiso-Tanaka E."/>
            <person name="Itagaki H."/>
            <person name="Hosoya T."/>
            <person name="Hosaka K."/>
        </authorList>
    </citation>
    <scope>NUCLEOTIDE SEQUENCE</scope>
    <source>
        <strain evidence="11">MO-923</strain>
    </source>
</reference>
<evidence type="ECO:0000313" key="11">
    <source>
        <dbReference type="EMBL" id="GJJ15969.1"/>
    </source>
</evidence>
<evidence type="ECO:0000256" key="3">
    <source>
        <dbReference type="ARBA" id="ARBA00014923"/>
    </source>
</evidence>
<dbReference type="Proteomes" id="UP001050691">
    <property type="component" value="Unassembled WGS sequence"/>
</dbReference>
<dbReference type="Gene3D" id="3.40.50.1820">
    <property type="entry name" value="alpha/beta hydrolase"/>
    <property type="match status" value="1"/>
</dbReference>
<evidence type="ECO:0000259" key="10">
    <source>
        <dbReference type="Pfam" id="PF02230"/>
    </source>
</evidence>
<evidence type="ECO:0000256" key="9">
    <source>
        <dbReference type="ARBA" id="ARBA00047337"/>
    </source>
</evidence>
<comment type="similarity">
    <text evidence="1">Belongs to the AB hydrolase superfamily. AB hydrolase 2 family.</text>
</comment>
<evidence type="ECO:0000313" key="12">
    <source>
        <dbReference type="Proteomes" id="UP001050691"/>
    </source>
</evidence>
<dbReference type="SUPFAM" id="SSF53474">
    <property type="entry name" value="alpha/beta-Hydrolases"/>
    <property type="match status" value="1"/>
</dbReference>
<dbReference type="AlphaFoldDB" id="A0AAV5AT83"/>
<dbReference type="InterPro" id="IPR050565">
    <property type="entry name" value="LYPA1-2/EST-like"/>
</dbReference>
<dbReference type="InterPro" id="IPR029058">
    <property type="entry name" value="AB_hydrolase_fold"/>
</dbReference>
<evidence type="ECO:0000256" key="4">
    <source>
        <dbReference type="ARBA" id="ARBA00022487"/>
    </source>
</evidence>
<dbReference type="PANTHER" id="PTHR10655:SF17">
    <property type="entry name" value="LYSOPHOSPHOLIPASE-LIKE PROTEIN 1"/>
    <property type="match status" value="1"/>
</dbReference>
<evidence type="ECO:0000256" key="5">
    <source>
        <dbReference type="ARBA" id="ARBA00022801"/>
    </source>
</evidence>
<evidence type="ECO:0000256" key="7">
    <source>
        <dbReference type="ARBA" id="ARBA00029392"/>
    </source>
</evidence>
<keyword evidence="12" id="KW-1185">Reference proteome</keyword>
<dbReference type="GO" id="GO:0052689">
    <property type="term" value="F:carboxylic ester hydrolase activity"/>
    <property type="evidence" value="ECO:0007669"/>
    <property type="project" value="UniProtKB-KW"/>
</dbReference>
<comment type="function">
    <text evidence="7">Hydrolyzes fatty acids from S-acylated cysteine residues in proteins with a strong preference for palmitoylated G-alpha proteins over other acyl substrates. Mediates the deacylation of G-alpha proteins such as GPA1 in vivo, but has weak or no activity toward palmitoylated Ras proteins. Has weak lysophospholipase activity in vitro; however such activity may not exist in vivo.</text>
</comment>
<dbReference type="GO" id="GO:0005737">
    <property type="term" value="C:cytoplasm"/>
    <property type="evidence" value="ECO:0007669"/>
    <property type="project" value="TreeGrafter"/>
</dbReference>
<dbReference type="EMBL" id="BPWL01000011">
    <property type="protein sequence ID" value="GJJ15969.1"/>
    <property type="molecule type" value="Genomic_DNA"/>
</dbReference>
<gene>
    <name evidence="11" type="ORF">Clacol_010248</name>
</gene>
<dbReference type="GO" id="GO:0006631">
    <property type="term" value="P:fatty acid metabolic process"/>
    <property type="evidence" value="ECO:0007669"/>
    <property type="project" value="UniProtKB-KW"/>
</dbReference>
<comment type="caution">
    <text evidence="11">The sequence shown here is derived from an EMBL/GenBank/DDBJ whole genome shotgun (WGS) entry which is preliminary data.</text>
</comment>
<evidence type="ECO:0000256" key="8">
    <source>
        <dbReference type="ARBA" id="ARBA00031195"/>
    </source>
</evidence>
<keyword evidence="4" id="KW-0719">Serine esterase</keyword>
<evidence type="ECO:0000256" key="1">
    <source>
        <dbReference type="ARBA" id="ARBA00006499"/>
    </source>
</evidence>
<proteinExistence type="inferred from homology"/>
<evidence type="ECO:0000256" key="2">
    <source>
        <dbReference type="ARBA" id="ARBA00012423"/>
    </source>
</evidence>
<sequence>MSSLHLRIECTRTADHKADYSILKIEDRIDAPGVEDFLMDATPFNRLIRKVYQESAGRRIYIPVLQRPDLHKKLKMHETFSDMLTIPPTSKLEFVGLTQPIATWAPWLRKLAERFPSTKWILPQATIGTIIFENNRQGPRWYDVYHLPPELNEEEDIEGALRSRLSLIALIKSEIDNGVAPEQIYLIGFSQGSSMALLTGLSNYSGSRMLGGIGVLAGWMPFGFRPDTKQPDSKLKTRVFWAYGSKDEVIPPDISRETMLWLEYNGSISLEKREYDGLGHEVNDAVFADLVKWLREAQEAREERGDALKCFGYIF</sequence>
<protein>
    <recommendedName>
        <fullName evidence="3">Acyl-protein thioesterase 1</fullName>
        <ecNumber evidence="2">3.1.2.22</ecNumber>
    </recommendedName>
    <alternativeName>
        <fullName evidence="8">Palmitoyl-protein hydrolase</fullName>
    </alternativeName>
</protein>
<organism evidence="11 12">
    <name type="scientific">Clathrus columnatus</name>
    <dbReference type="NCBI Taxonomy" id="1419009"/>
    <lineage>
        <taxon>Eukaryota</taxon>
        <taxon>Fungi</taxon>
        <taxon>Dikarya</taxon>
        <taxon>Basidiomycota</taxon>
        <taxon>Agaricomycotina</taxon>
        <taxon>Agaricomycetes</taxon>
        <taxon>Phallomycetidae</taxon>
        <taxon>Phallales</taxon>
        <taxon>Clathraceae</taxon>
        <taxon>Clathrus</taxon>
    </lineage>
</organism>
<dbReference type="PANTHER" id="PTHR10655">
    <property type="entry name" value="LYSOPHOSPHOLIPASE-RELATED"/>
    <property type="match status" value="1"/>
</dbReference>
<accession>A0AAV5AT83</accession>
<comment type="catalytic activity">
    <reaction evidence="9">
        <text>S-hexadecanoyl-L-cysteinyl-[protein] + H2O = L-cysteinyl-[protein] + hexadecanoate + H(+)</text>
        <dbReference type="Rhea" id="RHEA:19233"/>
        <dbReference type="Rhea" id="RHEA-COMP:10131"/>
        <dbReference type="Rhea" id="RHEA-COMP:11032"/>
        <dbReference type="ChEBI" id="CHEBI:7896"/>
        <dbReference type="ChEBI" id="CHEBI:15377"/>
        <dbReference type="ChEBI" id="CHEBI:15378"/>
        <dbReference type="ChEBI" id="CHEBI:29950"/>
        <dbReference type="ChEBI" id="CHEBI:74151"/>
        <dbReference type="EC" id="3.1.2.22"/>
    </reaction>
</comment>
<evidence type="ECO:0000256" key="6">
    <source>
        <dbReference type="ARBA" id="ARBA00022832"/>
    </source>
</evidence>
<feature type="domain" description="Phospholipase/carboxylesterase/thioesterase" evidence="10">
    <location>
        <begin position="113"/>
        <end position="295"/>
    </location>
</feature>
<dbReference type="Pfam" id="PF02230">
    <property type="entry name" value="Abhydrolase_2"/>
    <property type="match status" value="1"/>
</dbReference>
<dbReference type="GO" id="GO:0008474">
    <property type="term" value="F:palmitoyl-(protein) hydrolase activity"/>
    <property type="evidence" value="ECO:0007669"/>
    <property type="project" value="UniProtKB-EC"/>
</dbReference>
<keyword evidence="6" id="KW-0443">Lipid metabolism</keyword>
<dbReference type="EC" id="3.1.2.22" evidence="2"/>
<keyword evidence="5" id="KW-0378">Hydrolase</keyword>
<keyword evidence="6" id="KW-0276">Fatty acid metabolism</keyword>
<dbReference type="InterPro" id="IPR003140">
    <property type="entry name" value="PLipase/COase/thioEstase"/>
</dbReference>